<comment type="caution">
    <text evidence="2">The sequence shown here is derived from an EMBL/GenBank/DDBJ whole genome shotgun (WGS) entry which is preliminary data.</text>
</comment>
<evidence type="ECO:0000313" key="2">
    <source>
        <dbReference type="EMBL" id="GIQ65438.1"/>
    </source>
</evidence>
<feature type="signal peptide" evidence="1">
    <location>
        <begin position="1"/>
        <end position="19"/>
    </location>
</feature>
<dbReference type="RefSeq" id="WP_213529906.1">
    <property type="nucleotide sequence ID" value="NZ_BOVJ01000133.1"/>
</dbReference>
<accession>A0ABQ4NB40</accession>
<dbReference type="PROSITE" id="PS51257">
    <property type="entry name" value="PROKAR_LIPOPROTEIN"/>
    <property type="match status" value="1"/>
</dbReference>
<reference evidence="2 3" key="1">
    <citation type="submission" date="2021-04" db="EMBL/GenBank/DDBJ databases">
        <title>Draft genome sequence of Paenibacillus cisolokensis, LC2-13A.</title>
        <authorList>
            <person name="Uke A."/>
            <person name="Chhe C."/>
            <person name="Baramee S."/>
            <person name="Kosugi A."/>
        </authorList>
    </citation>
    <scope>NUCLEOTIDE SEQUENCE [LARGE SCALE GENOMIC DNA]</scope>
    <source>
        <strain evidence="2 3">LC2-13A</strain>
    </source>
</reference>
<name>A0ABQ4NB40_9BACL</name>
<protein>
    <recommendedName>
        <fullName evidence="4">Lipoprotein</fullName>
    </recommendedName>
</protein>
<proteinExistence type="predicted"/>
<dbReference type="EMBL" id="BOVJ01000133">
    <property type="protein sequence ID" value="GIQ65438.1"/>
    <property type="molecule type" value="Genomic_DNA"/>
</dbReference>
<evidence type="ECO:0008006" key="4">
    <source>
        <dbReference type="Google" id="ProtNLM"/>
    </source>
</evidence>
<keyword evidence="3" id="KW-1185">Reference proteome</keyword>
<feature type="chain" id="PRO_5047322706" description="Lipoprotein" evidence="1">
    <location>
        <begin position="20"/>
        <end position="132"/>
    </location>
</feature>
<gene>
    <name evidence="2" type="ORF">PACILC2_40060</name>
</gene>
<dbReference type="Proteomes" id="UP000680304">
    <property type="component" value="Unassembled WGS sequence"/>
</dbReference>
<keyword evidence="1" id="KW-0732">Signal</keyword>
<organism evidence="2 3">
    <name type="scientific">Paenibacillus cisolokensis</name>
    <dbReference type="NCBI Taxonomy" id="1658519"/>
    <lineage>
        <taxon>Bacteria</taxon>
        <taxon>Bacillati</taxon>
        <taxon>Bacillota</taxon>
        <taxon>Bacilli</taxon>
        <taxon>Bacillales</taxon>
        <taxon>Paenibacillaceae</taxon>
        <taxon>Paenibacillus</taxon>
    </lineage>
</organism>
<evidence type="ECO:0000313" key="3">
    <source>
        <dbReference type="Proteomes" id="UP000680304"/>
    </source>
</evidence>
<evidence type="ECO:0000256" key="1">
    <source>
        <dbReference type="SAM" id="SignalP"/>
    </source>
</evidence>
<sequence>MKMLICLCAAVLILSGCQAAKIDAPKPFAASTHNPTAHEILTGHSDADIFQWNGIVYTNASHIEWVQQEELSAGDQIGTIMKQYRDGLDFEDAMATKLPVGTEIYKPKGEGRLILIVKLNGGEVRYLGLIEG</sequence>